<evidence type="ECO:0008006" key="4">
    <source>
        <dbReference type="Google" id="ProtNLM"/>
    </source>
</evidence>
<evidence type="ECO:0000256" key="1">
    <source>
        <dbReference type="SAM" id="SignalP"/>
    </source>
</evidence>
<dbReference type="OrthoDB" id="7854171at2"/>
<name>A0A3B0MDF5_9RHOB</name>
<dbReference type="EMBL" id="UIHC01000062">
    <property type="protein sequence ID" value="SUZ33653.1"/>
    <property type="molecule type" value="Genomic_DNA"/>
</dbReference>
<keyword evidence="1" id="KW-0732">Signal</keyword>
<organism evidence="2 3">
    <name type="scientific">Roseinatronobacter ekhonensis</name>
    <dbReference type="NCBI Taxonomy" id="254356"/>
    <lineage>
        <taxon>Bacteria</taxon>
        <taxon>Pseudomonadati</taxon>
        <taxon>Pseudomonadota</taxon>
        <taxon>Alphaproteobacteria</taxon>
        <taxon>Rhodobacterales</taxon>
        <taxon>Paracoccaceae</taxon>
        <taxon>Roseinatronobacter</taxon>
    </lineage>
</organism>
<feature type="chain" id="PRO_5017457502" description="Secreted protein" evidence="1">
    <location>
        <begin position="29"/>
        <end position="141"/>
    </location>
</feature>
<dbReference type="Proteomes" id="UP000272908">
    <property type="component" value="Unassembled WGS sequence"/>
</dbReference>
<keyword evidence="3" id="KW-1185">Reference proteome</keyword>
<evidence type="ECO:0000313" key="3">
    <source>
        <dbReference type="Proteomes" id="UP000272908"/>
    </source>
</evidence>
<evidence type="ECO:0000313" key="2">
    <source>
        <dbReference type="EMBL" id="SUZ33653.1"/>
    </source>
</evidence>
<dbReference type="AlphaFoldDB" id="A0A3B0MDF5"/>
<feature type="signal peptide" evidence="1">
    <location>
        <begin position="1"/>
        <end position="28"/>
    </location>
</feature>
<sequence length="141" mass="16111">MRVTQYPLALTALALALGLGLTAAPAFAERDLVPTLERSFNVCPDRPTEPIWMQDIPLRQAYQRVLVQDIYRAQNLEPIVETGNCDCEIRFPSWDAAEAMFRERHTSDERWEMLQVSDGYNRRANDVRLEAKAICEAAGNW</sequence>
<reference evidence="3" key="1">
    <citation type="submission" date="2018-08" db="EMBL/GenBank/DDBJ databases">
        <authorList>
            <person name="Rodrigo-Torres L."/>
            <person name="Arahal R. D."/>
            <person name="Lucena T."/>
        </authorList>
    </citation>
    <scope>NUCLEOTIDE SEQUENCE [LARGE SCALE GENOMIC DNA]</scope>
    <source>
        <strain evidence="3">CECT 7235</strain>
    </source>
</reference>
<gene>
    <name evidence="2" type="ORF">ROE7235_03426</name>
</gene>
<proteinExistence type="predicted"/>
<protein>
    <recommendedName>
        <fullName evidence="4">Secreted protein</fullName>
    </recommendedName>
</protein>
<dbReference type="RefSeq" id="WP_121096785.1">
    <property type="nucleotide sequence ID" value="NZ_UIHC01000062.1"/>
</dbReference>
<accession>A0A3B0MDF5</accession>